<sequence>MRAGNALRKPWWLGVLALGLHPGCGGSDPPSIGPNLVQNGSFESGLSGWWNATDAKEGTASASGEAADFGTFGLVLYKGTGGWGSMVGQETTPHRAGQTFQVQARLKGTVGGERVTFSFHGQGFEVVAEPRWRTVKQLLLLPDSSENVTALVSVTSDNTTVHLDEVSFALAEVARGDADKEEDNLLGNGSFESGLGLWNFWTDASVKEDAGTATTSPDAGRSGYAGLVLSKGPTGGGVSVKQPLPDPLAEREAYRVEADIRGTLGSEGVNLCLQINREPWSGPCIFVTATTDWQHVSETLSIDPELIDERVGLMVSLSSEGTAMVDDVIVKRTKAR</sequence>
<dbReference type="Gene3D" id="2.60.120.260">
    <property type="entry name" value="Galactose-binding domain-like"/>
    <property type="match status" value="2"/>
</dbReference>
<dbReference type="EMBL" id="JAXIVS010000003">
    <property type="protein sequence ID" value="MDY7226842.1"/>
    <property type="molecule type" value="Genomic_DNA"/>
</dbReference>
<evidence type="ECO:0000259" key="2">
    <source>
        <dbReference type="Pfam" id="PF02018"/>
    </source>
</evidence>
<name>A0ABU5H229_9BACT</name>
<reference evidence="3 4" key="1">
    <citation type="submission" date="2023-12" db="EMBL/GenBank/DDBJ databases">
        <title>the genome sequence of Hyalangium sp. s54d21.</title>
        <authorList>
            <person name="Zhang X."/>
        </authorList>
    </citation>
    <scope>NUCLEOTIDE SEQUENCE [LARGE SCALE GENOMIC DNA]</scope>
    <source>
        <strain evidence="4">s54d21</strain>
    </source>
</reference>
<organism evidence="3 4">
    <name type="scientific">Hyalangium rubrum</name>
    <dbReference type="NCBI Taxonomy" id="3103134"/>
    <lineage>
        <taxon>Bacteria</taxon>
        <taxon>Pseudomonadati</taxon>
        <taxon>Myxococcota</taxon>
        <taxon>Myxococcia</taxon>
        <taxon>Myxococcales</taxon>
        <taxon>Cystobacterineae</taxon>
        <taxon>Archangiaceae</taxon>
        <taxon>Hyalangium</taxon>
    </lineage>
</organism>
<protein>
    <submittedName>
        <fullName evidence="3">Carbohydrate binding domain-containing protein</fullName>
    </submittedName>
</protein>
<dbReference type="SUPFAM" id="SSF49785">
    <property type="entry name" value="Galactose-binding domain-like"/>
    <property type="match status" value="2"/>
</dbReference>
<dbReference type="Pfam" id="PF02018">
    <property type="entry name" value="CBM_4_9"/>
    <property type="match status" value="2"/>
</dbReference>
<accession>A0ABU5H229</accession>
<dbReference type="Proteomes" id="UP001291309">
    <property type="component" value="Unassembled WGS sequence"/>
</dbReference>
<gene>
    <name evidence="3" type="ORF">SYV04_10600</name>
</gene>
<dbReference type="RefSeq" id="WP_321545566.1">
    <property type="nucleotide sequence ID" value="NZ_JAXIVS010000003.1"/>
</dbReference>
<keyword evidence="1" id="KW-0378">Hydrolase</keyword>
<dbReference type="InterPro" id="IPR003305">
    <property type="entry name" value="CenC_carb-bd"/>
</dbReference>
<keyword evidence="4" id="KW-1185">Reference proteome</keyword>
<evidence type="ECO:0000313" key="4">
    <source>
        <dbReference type="Proteomes" id="UP001291309"/>
    </source>
</evidence>
<feature type="domain" description="CBM-cenC" evidence="2">
    <location>
        <begin position="184"/>
        <end position="306"/>
    </location>
</feature>
<proteinExistence type="predicted"/>
<dbReference type="InterPro" id="IPR008979">
    <property type="entry name" value="Galactose-bd-like_sf"/>
</dbReference>
<evidence type="ECO:0000313" key="3">
    <source>
        <dbReference type="EMBL" id="MDY7226842.1"/>
    </source>
</evidence>
<comment type="caution">
    <text evidence="3">The sequence shown here is derived from an EMBL/GenBank/DDBJ whole genome shotgun (WGS) entry which is preliminary data.</text>
</comment>
<feature type="domain" description="CBM-cenC" evidence="2">
    <location>
        <begin position="35"/>
        <end position="161"/>
    </location>
</feature>
<evidence type="ECO:0000256" key="1">
    <source>
        <dbReference type="ARBA" id="ARBA00022801"/>
    </source>
</evidence>